<evidence type="ECO:0000256" key="1">
    <source>
        <dbReference type="SAM" id="Phobius"/>
    </source>
</evidence>
<proteinExistence type="predicted"/>
<dbReference type="KEGG" id="tle:Tlet_1569"/>
<sequence length="198" mass="23576">MATVFFMLMAYHTFGEVFHEITGILSFFLCVLHNVLNWRWYLNLFKGKYSLFRIFHAVINFLLVAVMIGTTISSIAISQVFDFPIFVSTDLARKSHMVFSAWCFIMMAIHFGFHWKIFFGKMRRYIGSRIKKFILSIVLIYGTYQFFNRQIFHRMFGLINFTYFDYEEHIIVFFMDYLVVFMLIAYLSYSLVNSIKGG</sequence>
<dbReference type="InterPro" id="IPR025517">
    <property type="entry name" value="DUF4405"/>
</dbReference>
<reference evidence="3 4" key="2">
    <citation type="journal article" date="2009" name="Proc. Natl. Acad. Sci. U.S.A.">
        <title>On the chimeric nature, thermophilic origin, and phylogenetic placement of the Thermotogales.</title>
        <authorList>
            <person name="Zhaxybayeva O."/>
            <person name="Swithers K.S."/>
            <person name="Lapierre P."/>
            <person name="Fournier G.P."/>
            <person name="Bickhart D.M."/>
            <person name="DeBoy R.T."/>
            <person name="Nelson K.E."/>
            <person name="Nesbo C.L."/>
            <person name="Doolittle W.F."/>
            <person name="Gogarten J.P."/>
            <person name="Noll K.M."/>
        </authorList>
    </citation>
    <scope>NUCLEOTIDE SEQUENCE [LARGE SCALE GENOMIC DNA]</scope>
    <source>
        <strain evidence="4">ATCC BAA-301 / DSM 14385 / NBRC 107922 / TMO</strain>
    </source>
</reference>
<dbReference type="Proteomes" id="UP000002016">
    <property type="component" value="Chromosome"/>
</dbReference>
<evidence type="ECO:0000259" key="2">
    <source>
        <dbReference type="Pfam" id="PF14358"/>
    </source>
</evidence>
<keyword evidence="1" id="KW-0812">Transmembrane</keyword>
<feature type="transmembrane region" description="Helical" evidence="1">
    <location>
        <begin position="17"/>
        <end position="36"/>
    </location>
</feature>
<dbReference type="AlphaFoldDB" id="A8F7I9"/>
<dbReference type="Pfam" id="PF14358">
    <property type="entry name" value="DUF4405"/>
    <property type="match status" value="1"/>
</dbReference>
<evidence type="ECO:0000313" key="4">
    <source>
        <dbReference type="Proteomes" id="UP000002016"/>
    </source>
</evidence>
<organism evidence="3 4">
    <name type="scientific">Pseudothermotoga lettingae (strain ATCC BAA-301 / DSM 14385 / NBRC 107922 / TMO)</name>
    <name type="common">Thermotoga lettingae</name>
    <dbReference type="NCBI Taxonomy" id="416591"/>
    <lineage>
        <taxon>Bacteria</taxon>
        <taxon>Thermotogati</taxon>
        <taxon>Thermotogota</taxon>
        <taxon>Thermotogae</taxon>
        <taxon>Thermotogales</taxon>
        <taxon>Thermotogaceae</taxon>
        <taxon>Pseudothermotoga</taxon>
    </lineage>
</organism>
<keyword evidence="4" id="KW-1185">Reference proteome</keyword>
<feature type="transmembrane region" description="Helical" evidence="1">
    <location>
        <begin position="97"/>
        <end position="118"/>
    </location>
</feature>
<feature type="domain" description="Flavinylation-associated cytochrome" evidence="2">
    <location>
        <begin position="58"/>
        <end position="115"/>
    </location>
</feature>
<keyword evidence="1" id="KW-0472">Membrane</keyword>
<dbReference type="STRING" id="416591.Tlet_1569"/>
<feature type="transmembrane region" description="Helical" evidence="1">
    <location>
        <begin position="130"/>
        <end position="147"/>
    </location>
</feature>
<reference evidence="3 4" key="1">
    <citation type="submission" date="2007-08" db="EMBL/GenBank/DDBJ databases">
        <title>Complete sequence of Thermotoga lettingae TMO.</title>
        <authorList>
            <consortium name="US DOE Joint Genome Institute"/>
            <person name="Copeland A."/>
            <person name="Lucas S."/>
            <person name="Lapidus A."/>
            <person name="Barry K."/>
            <person name="Glavina del Rio T."/>
            <person name="Dalin E."/>
            <person name="Tice H."/>
            <person name="Pitluck S."/>
            <person name="Foster B."/>
            <person name="Bruce D."/>
            <person name="Schmutz J."/>
            <person name="Larimer F."/>
            <person name="Land M."/>
            <person name="Hauser L."/>
            <person name="Kyrpides N."/>
            <person name="Mikhailova N."/>
            <person name="Nelson K."/>
            <person name="Gogarten J.P."/>
            <person name="Noll K."/>
            <person name="Richardson P."/>
        </authorList>
    </citation>
    <scope>NUCLEOTIDE SEQUENCE [LARGE SCALE GENOMIC DNA]</scope>
    <source>
        <strain evidence="4">ATCC BAA-301 / DSM 14385 / NBRC 107922 / TMO</strain>
    </source>
</reference>
<dbReference type="eggNOG" id="ENOG502ZTJV">
    <property type="taxonomic scope" value="Bacteria"/>
</dbReference>
<protein>
    <submittedName>
        <fullName evidence="3">Membrane protein</fullName>
    </submittedName>
</protein>
<evidence type="ECO:0000313" key="3">
    <source>
        <dbReference type="EMBL" id="ABV34123.1"/>
    </source>
</evidence>
<dbReference type="OrthoDB" id="9779183at2"/>
<feature type="transmembrane region" description="Helical" evidence="1">
    <location>
        <begin position="57"/>
        <end position="77"/>
    </location>
</feature>
<feature type="transmembrane region" description="Helical" evidence="1">
    <location>
        <begin position="170"/>
        <end position="192"/>
    </location>
</feature>
<keyword evidence="1" id="KW-1133">Transmembrane helix</keyword>
<dbReference type="EMBL" id="CP000812">
    <property type="protein sequence ID" value="ABV34123.1"/>
    <property type="molecule type" value="Genomic_DNA"/>
</dbReference>
<name>A8F7I9_PSELT</name>
<accession>A8F7I9</accession>
<dbReference type="HOGENOM" id="CLU_076881_0_0_0"/>
<gene>
    <name evidence="3" type="ordered locus">Tlet_1569</name>
</gene>